<comment type="similarity">
    <text evidence="1">Belongs to the UPP synthase family.</text>
</comment>
<dbReference type="EMBL" id="MNBE01000541">
    <property type="protein sequence ID" value="OKP09341.1"/>
    <property type="molecule type" value="Genomic_DNA"/>
</dbReference>
<dbReference type="GO" id="GO:0005811">
    <property type="term" value="C:lipid droplet"/>
    <property type="evidence" value="ECO:0007669"/>
    <property type="project" value="TreeGrafter"/>
</dbReference>
<sequence length="66" mass="7356">MAIISRYLERALLATLSYGKVPKHIAMIMDGNRRYARTHNMPIREGYLEGFANAANVGAFTLSAKL</sequence>
<dbReference type="InterPro" id="IPR001441">
    <property type="entry name" value="UPP_synth-like"/>
</dbReference>
<dbReference type="GO" id="GO:0005783">
    <property type="term" value="C:endoplasmic reticulum"/>
    <property type="evidence" value="ECO:0007669"/>
    <property type="project" value="TreeGrafter"/>
</dbReference>
<gene>
    <name evidence="4" type="ORF">PENSUB_5313</name>
    <name evidence="3" type="ORF">PENSUB_5319</name>
</gene>
<dbReference type="GO" id="GO:1904423">
    <property type="term" value="C:dehydrodolichyl diphosphate synthase complex"/>
    <property type="evidence" value="ECO:0007669"/>
    <property type="project" value="TreeGrafter"/>
</dbReference>
<keyword evidence="5" id="KW-1185">Reference proteome</keyword>
<dbReference type="PANTHER" id="PTHR10291:SF43">
    <property type="entry name" value="DEHYDRODOLICHYL DIPHOSPHATE SYNTHASE COMPLEX SUBUNIT DHDDS"/>
    <property type="match status" value="1"/>
</dbReference>
<dbReference type="GO" id="GO:0045547">
    <property type="term" value="F:ditrans,polycis-polyprenyl diphosphate synthase [(2E,6E)-farnesyl diphosphate specific] activity"/>
    <property type="evidence" value="ECO:0007669"/>
    <property type="project" value="TreeGrafter"/>
</dbReference>
<dbReference type="PANTHER" id="PTHR10291">
    <property type="entry name" value="DEHYDRODOLICHYL DIPHOSPHATE SYNTHASE FAMILY MEMBER"/>
    <property type="match status" value="1"/>
</dbReference>
<evidence type="ECO:0000313" key="3">
    <source>
        <dbReference type="EMBL" id="OKP09335.1"/>
    </source>
</evidence>
<dbReference type="SUPFAM" id="SSF64005">
    <property type="entry name" value="Undecaprenyl diphosphate synthase"/>
    <property type="match status" value="1"/>
</dbReference>
<dbReference type="STRING" id="1316194.A0A1Q5UA37"/>
<dbReference type="GO" id="GO:0016020">
    <property type="term" value="C:membrane"/>
    <property type="evidence" value="ECO:0007669"/>
    <property type="project" value="TreeGrafter"/>
</dbReference>
<dbReference type="Gene3D" id="3.40.1180.10">
    <property type="entry name" value="Decaprenyl diphosphate synthase-like"/>
    <property type="match status" value="1"/>
</dbReference>
<protein>
    <submittedName>
        <fullName evidence="3">Uncharacterized protein</fullName>
    </submittedName>
</protein>
<proteinExistence type="inferred from homology"/>
<reference evidence="3 5" key="1">
    <citation type="submission" date="2016-10" db="EMBL/GenBank/DDBJ databases">
        <title>Genome sequence of the ascomycete fungus Penicillium subrubescens.</title>
        <authorList>
            <person name="De Vries R.P."/>
            <person name="Peng M."/>
            <person name="Dilokpimol A."/>
            <person name="Hilden K."/>
            <person name="Makela M.R."/>
            <person name="Grigoriev I."/>
            <person name="Riley R."/>
            <person name="Granchi Z."/>
        </authorList>
    </citation>
    <scope>NUCLEOTIDE SEQUENCE [LARGE SCALE GENOMIC DNA]</scope>
    <source>
        <strain evidence="3 5">CBS 132785</strain>
    </source>
</reference>
<evidence type="ECO:0000313" key="4">
    <source>
        <dbReference type="EMBL" id="OKP09341.1"/>
    </source>
</evidence>
<accession>A0A1Q5UA37</accession>
<name>A0A1Q5UA37_9EURO</name>
<organism evidence="3 5">
    <name type="scientific">Penicillium subrubescens</name>
    <dbReference type="NCBI Taxonomy" id="1316194"/>
    <lineage>
        <taxon>Eukaryota</taxon>
        <taxon>Fungi</taxon>
        <taxon>Dikarya</taxon>
        <taxon>Ascomycota</taxon>
        <taxon>Pezizomycotina</taxon>
        <taxon>Eurotiomycetes</taxon>
        <taxon>Eurotiomycetidae</taxon>
        <taxon>Eurotiales</taxon>
        <taxon>Aspergillaceae</taxon>
        <taxon>Penicillium</taxon>
    </lineage>
</organism>
<dbReference type="GO" id="GO:0016094">
    <property type="term" value="P:polyprenol biosynthetic process"/>
    <property type="evidence" value="ECO:0007669"/>
    <property type="project" value="TreeGrafter"/>
</dbReference>
<keyword evidence="2" id="KW-0808">Transferase</keyword>
<evidence type="ECO:0000313" key="5">
    <source>
        <dbReference type="Proteomes" id="UP000186955"/>
    </source>
</evidence>
<dbReference type="EMBL" id="MNBE01000542">
    <property type="protein sequence ID" value="OKP09335.1"/>
    <property type="molecule type" value="Genomic_DNA"/>
</dbReference>
<evidence type="ECO:0000256" key="1">
    <source>
        <dbReference type="ARBA" id="ARBA00005432"/>
    </source>
</evidence>
<dbReference type="AlphaFoldDB" id="A0A1Q5UA37"/>
<comment type="caution">
    <text evidence="3">The sequence shown here is derived from an EMBL/GenBank/DDBJ whole genome shotgun (WGS) entry which is preliminary data.</text>
</comment>
<dbReference type="Proteomes" id="UP000186955">
    <property type="component" value="Unassembled WGS sequence"/>
</dbReference>
<evidence type="ECO:0000256" key="2">
    <source>
        <dbReference type="ARBA" id="ARBA00022679"/>
    </source>
</evidence>
<dbReference type="InterPro" id="IPR036424">
    <property type="entry name" value="UPP_synth-like_sf"/>
</dbReference>